<reference evidence="13 14" key="1">
    <citation type="journal article" date="2010" name="Stand. Genomic Sci.">
        <title>Complete genome sequence of Methanoplanus petrolearius type strain (SEBR 4847).</title>
        <authorList>
            <person name="Brambilla E."/>
            <person name="Djao O.D."/>
            <person name="Daligault H."/>
            <person name="Lapidus A."/>
            <person name="Lucas S."/>
            <person name="Hammon N."/>
            <person name="Nolan M."/>
            <person name="Tice H."/>
            <person name="Cheng J.F."/>
            <person name="Han C."/>
            <person name="Tapia R."/>
            <person name="Goodwin L."/>
            <person name="Pitluck S."/>
            <person name="Liolios K."/>
            <person name="Ivanova N."/>
            <person name="Mavromatis K."/>
            <person name="Mikhailova N."/>
            <person name="Pati A."/>
            <person name="Chen A."/>
            <person name="Palaniappan K."/>
            <person name="Land M."/>
            <person name="Hauser L."/>
            <person name="Chang Y.J."/>
            <person name="Jeffries C.D."/>
            <person name="Rohde M."/>
            <person name="Spring S."/>
            <person name="Sikorski J."/>
            <person name="Goker M."/>
            <person name="Woyke T."/>
            <person name="Bristow J."/>
            <person name="Eisen J.A."/>
            <person name="Markowitz V."/>
            <person name="Hugenholtz P."/>
            <person name="Kyrpides N.C."/>
            <person name="Klenk H.P."/>
        </authorList>
    </citation>
    <scope>NUCLEOTIDE SEQUENCE [LARGE SCALE GENOMIC DNA]</scope>
    <source>
        <strain evidence="14">DSM 11571 / OCM 486 / SEBR 4847</strain>
    </source>
</reference>
<evidence type="ECO:0000256" key="5">
    <source>
        <dbReference type="ARBA" id="ARBA00011921"/>
    </source>
</evidence>
<dbReference type="HOGENOM" id="CLU_021802_2_0_2"/>
<organism evidence="13 14">
    <name type="scientific">Methanolacinia petrolearia (strain DSM 11571 / OCM 486 / SEBR 4847)</name>
    <name type="common">Methanoplanus petrolearius</name>
    <dbReference type="NCBI Taxonomy" id="679926"/>
    <lineage>
        <taxon>Archaea</taxon>
        <taxon>Methanobacteriati</taxon>
        <taxon>Methanobacteriota</taxon>
        <taxon>Stenosarchaea group</taxon>
        <taxon>Methanomicrobia</taxon>
        <taxon>Methanomicrobiales</taxon>
        <taxon>Methanomicrobiaceae</taxon>
        <taxon>Methanolacinia</taxon>
    </lineage>
</organism>
<dbReference type="GO" id="GO:0046872">
    <property type="term" value="F:metal ion binding"/>
    <property type="evidence" value="ECO:0007669"/>
    <property type="project" value="UniProtKB-KW"/>
</dbReference>
<protein>
    <recommendedName>
        <fullName evidence="6">Probable succinyl-diaminopimelate desuccinylase</fullName>
        <ecNumber evidence="5">3.5.1.18</ecNumber>
    </recommendedName>
</protein>
<evidence type="ECO:0000256" key="7">
    <source>
        <dbReference type="ARBA" id="ARBA00022723"/>
    </source>
</evidence>
<dbReference type="KEGG" id="mpi:Mpet_1278"/>
<dbReference type="SUPFAM" id="SSF53187">
    <property type="entry name" value="Zn-dependent exopeptidases"/>
    <property type="match status" value="1"/>
</dbReference>
<keyword evidence="9" id="KW-0862">Zinc</keyword>
<sequence length="394" mass="43807">MNERPDVVKLCSELVRIDSENPPGDTSAVIDYIQNIFENFDIPFLRTDLPGGKSNIQTVLQNRPLLLLGHVDVVPAMPDGWEYDPFSGKIVDGYIFGRGTADMKGGCAAIITAFIDKWLENRDIPANLCFVCDEESGGPSGTRHLIREGLLQPCDCLIAECTPSLHPSIGQKGILRMRIEFNGEPGHGSLYPEVGVSSIEKALEFVCHVREINRRTYPVSEEFDCIIKESGKIIGKATGISSVENILKKVTYNPGIIRGGERVNIVAQKCCLELEMRIPWGCSPEELLEELGSICTSDRITAKEFSWPTYTDENSDIVRIALENIQKVYKDTPSPFVQWAATDARFLRKNGFNVIEYGPGEINTLHGVNEAVSIEELKKSVEVYKGIIQYYTGE</sequence>
<comment type="pathway">
    <text evidence="3">Amino-acid biosynthesis; L-lysine biosynthesis via DAP pathway; LL-2,6-diaminopimelate from (S)-tetrahydrodipicolinate (succinylase route): step 3/3.</text>
</comment>
<evidence type="ECO:0000256" key="2">
    <source>
        <dbReference type="ARBA" id="ARBA00001947"/>
    </source>
</evidence>
<comment type="catalytic activity">
    <reaction evidence="11">
        <text>N-succinyl-(2S,6S)-2,6-diaminopimelate + H2O = (2S,6S)-2,6-diaminopimelate + succinate</text>
        <dbReference type="Rhea" id="RHEA:22608"/>
        <dbReference type="ChEBI" id="CHEBI:15377"/>
        <dbReference type="ChEBI" id="CHEBI:30031"/>
        <dbReference type="ChEBI" id="CHEBI:57609"/>
        <dbReference type="ChEBI" id="CHEBI:58087"/>
        <dbReference type="EC" id="3.5.1.18"/>
    </reaction>
</comment>
<proteinExistence type="inferred from homology"/>
<dbReference type="STRING" id="679926.Mpet_1278"/>
<evidence type="ECO:0000256" key="10">
    <source>
        <dbReference type="ARBA" id="ARBA00023285"/>
    </source>
</evidence>
<dbReference type="Gene3D" id="3.40.630.10">
    <property type="entry name" value="Zn peptidases"/>
    <property type="match status" value="2"/>
</dbReference>
<evidence type="ECO:0000259" key="12">
    <source>
        <dbReference type="Pfam" id="PF07687"/>
    </source>
</evidence>
<keyword evidence="8" id="KW-0378">Hydrolase</keyword>
<dbReference type="OrthoDB" id="24854at2157"/>
<evidence type="ECO:0000256" key="3">
    <source>
        <dbReference type="ARBA" id="ARBA00005130"/>
    </source>
</evidence>
<feature type="domain" description="Peptidase M20 dimerisation" evidence="12">
    <location>
        <begin position="169"/>
        <end position="295"/>
    </location>
</feature>
<gene>
    <name evidence="13" type="ordered locus">Mpet_1278</name>
</gene>
<evidence type="ECO:0000256" key="6">
    <source>
        <dbReference type="ARBA" id="ARBA00016853"/>
    </source>
</evidence>
<evidence type="ECO:0000256" key="1">
    <source>
        <dbReference type="ARBA" id="ARBA00001941"/>
    </source>
</evidence>
<comment type="similarity">
    <text evidence="4">Belongs to the peptidase M20A family.</text>
</comment>
<dbReference type="Proteomes" id="UP000006565">
    <property type="component" value="Chromosome"/>
</dbReference>
<dbReference type="InterPro" id="IPR010182">
    <property type="entry name" value="ArgE/DapE"/>
</dbReference>
<dbReference type="InterPro" id="IPR002933">
    <property type="entry name" value="Peptidase_M20"/>
</dbReference>
<evidence type="ECO:0000256" key="9">
    <source>
        <dbReference type="ARBA" id="ARBA00022833"/>
    </source>
</evidence>
<dbReference type="RefSeq" id="WP_013329215.1">
    <property type="nucleotide sequence ID" value="NC_014507.1"/>
</dbReference>
<dbReference type="PROSITE" id="PS00758">
    <property type="entry name" value="ARGE_DAPE_CPG2_1"/>
    <property type="match status" value="1"/>
</dbReference>
<dbReference type="Pfam" id="PF07687">
    <property type="entry name" value="M20_dimer"/>
    <property type="match status" value="1"/>
</dbReference>
<keyword evidence="14" id="KW-1185">Reference proteome</keyword>
<comment type="cofactor">
    <cofactor evidence="2">
        <name>Zn(2+)</name>
        <dbReference type="ChEBI" id="CHEBI:29105"/>
    </cofactor>
</comment>
<dbReference type="InterPro" id="IPR050072">
    <property type="entry name" value="Peptidase_M20A"/>
</dbReference>
<dbReference type="AlphaFoldDB" id="E1RE75"/>
<dbReference type="Pfam" id="PF01546">
    <property type="entry name" value="Peptidase_M20"/>
    <property type="match status" value="1"/>
</dbReference>
<dbReference type="NCBIfam" id="TIGR01910">
    <property type="entry name" value="DapE-ArgE"/>
    <property type="match status" value="1"/>
</dbReference>
<dbReference type="Gene3D" id="3.30.70.360">
    <property type="match status" value="1"/>
</dbReference>
<dbReference type="SUPFAM" id="SSF55031">
    <property type="entry name" value="Bacterial exopeptidase dimerisation domain"/>
    <property type="match status" value="1"/>
</dbReference>
<dbReference type="GeneID" id="9743744"/>
<dbReference type="PANTHER" id="PTHR43808:SF32">
    <property type="entry name" value="ARGE_DAPE-RELATED DEACYLASE"/>
    <property type="match status" value="1"/>
</dbReference>
<evidence type="ECO:0000313" key="13">
    <source>
        <dbReference type="EMBL" id="ADN36038.1"/>
    </source>
</evidence>
<name>E1RE75_METP4</name>
<dbReference type="EMBL" id="CP002117">
    <property type="protein sequence ID" value="ADN36038.1"/>
    <property type="molecule type" value="Genomic_DNA"/>
</dbReference>
<evidence type="ECO:0000256" key="11">
    <source>
        <dbReference type="ARBA" id="ARBA00051301"/>
    </source>
</evidence>
<accession>E1RE75</accession>
<keyword evidence="7" id="KW-0479">Metal-binding</keyword>
<keyword evidence="10" id="KW-0170">Cobalt</keyword>
<evidence type="ECO:0000313" key="14">
    <source>
        <dbReference type="Proteomes" id="UP000006565"/>
    </source>
</evidence>
<dbReference type="GO" id="GO:0009014">
    <property type="term" value="F:succinyl-diaminopimelate desuccinylase activity"/>
    <property type="evidence" value="ECO:0007669"/>
    <property type="project" value="UniProtKB-EC"/>
</dbReference>
<dbReference type="PANTHER" id="PTHR43808">
    <property type="entry name" value="ACETYLORNITHINE DEACETYLASE"/>
    <property type="match status" value="1"/>
</dbReference>
<dbReference type="InterPro" id="IPR011650">
    <property type="entry name" value="Peptidase_M20_dimer"/>
</dbReference>
<evidence type="ECO:0000256" key="8">
    <source>
        <dbReference type="ARBA" id="ARBA00022801"/>
    </source>
</evidence>
<dbReference type="eggNOG" id="arCOG01107">
    <property type="taxonomic scope" value="Archaea"/>
</dbReference>
<dbReference type="InterPro" id="IPR001261">
    <property type="entry name" value="ArgE/DapE_CS"/>
</dbReference>
<dbReference type="GO" id="GO:0009089">
    <property type="term" value="P:lysine biosynthetic process via diaminopimelate"/>
    <property type="evidence" value="ECO:0007669"/>
    <property type="project" value="UniProtKB-UniPathway"/>
</dbReference>
<comment type="cofactor">
    <cofactor evidence="1">
        <name>Co(2+)</name>
        <dbReference type="ChEBI" id="CHEBI:48828"/>
    </cofactor>
</comment>
<dbReference type="EC" id="3.5.1.18" evidence="5"/>
<evidence type="ECO:0000256" key="4">
    <source>
        <dbReference type="ARBA" id="ARBA00006247"/>
    </source>
</evidence>
<dbReference type="UniPathway" id="UPA00034">
    <property type="reaction ID" value="UER00021"/>
</dbReference>
<dbReference type="InterPro" id="IPR036264">
    <property type="entry name" value="Bact_exopeptidase_dim_dom"/>
</dbReference>